<dbReference type="EMBL" id="AP019800">
    <property type="protein sequence ID" value="BBL92266.1"/>
    <property type="molecule type" value="Genomic_DNA"/>
</dbReference>
<evidence type="ECO:0000313" key="3">
    <source>
        <dbReference type="Proteomes" id="UP000315115"/>
    </source>
</evidence>
<name>A0A510IIJ0_9VIBR</name>
<feature type="chain" id="PRO_5021837761" evidence="1">
    <location>
        <begin position="23"/>
        <end position="400"/>
    </location>
</feature>
<evidence type="ECO:0000256" key="1">
    <source>
        <dbReference type="SAM" id="SignalP"/>
    </source>
</evidence>
<keyword evidence="1" id="KW-0732">Signal</keyword>
<organism evidence="2 3">
    <name type="scientific">Vibrio rotiferianus</name>
    <dbReference type="NCBI Taxonomy" id="190895"/>
    <lineage>
        <taxon>Bacteria</taxon>
        <taxon>Pseudomonadati</taxon>
        <taxon>Pseudomonadota</taxon>
        <taxon>Gammaproteobacteria</taxon>
        <taxon>Vibrionales</taxon>
        <taxon>Vibrionaceae</taxon>
        <taxon>Vibrio</taxon>
    </lineage>
</organism>
<protein>
    <submittedName>
        <fullName evidence="2">Conjugal transfer protein TraU</fullName>
    </submittedName>
</protein>
<gene>
    <name evidence="2" type="primary">traU</name>
    <name evidence="2" type="ORF">VroAM7_49190</name>
</gene>
<keyword evidence="2" id="KW-0614">Plasmid</keyword>
<proteinExistence type="predicted"/>
<sequence>MKILSFILSAVLYAFSISPSYASTTANFEDFDCPDAEIFQNLISDFCWSCMFPIYIGGVKIFGDSNYAPDDAADDMFCACSGDILKGELPQVGITTSMWYPSMLFEVVAKPYCFPSLAGARFGDFSGMVSKYNQGNEGSESSAREGGAVSKASYSWHQYTFPVTEALELFEAPGCSYDKSGFMSVTWMSETLAPWYDSELAMYISPESVLFATPLTDLAMMMDCTVTTADQPMDESFWTAGCWGPMYPLTRDVGGTDDKVRNKSLAVSRALYFLTRMGFQDRTMGNDAVCKPQPMTTLKKSMYRVQQMWPQPEGEAKSVFCQDPTACNNTGSEITNPPSDDSDPSNPNAWNRVEMHSINETCCHDIGDHTFTWGVWRDSVQSSFAVYSIFKWKDCCVSFL</sequence>
<dbReference type="RefSeq" id="WP_143694256.1">
    <property type="nucleotide sequence ID" value="NZ_AP019800.1"/>
</dbReference>
<dbReference type="InterPro" id="IPR009649">
    <property type="entry name" value="TraU"/>
</dbReference>
<dbReference type="Proteomes" id="UP000315115">
    <property type="component" value="Plasmid pAM7"/>
</dbReference>
<geneLocation type="plasmid" evidence="3">
    <name>pam7 dna</name>
</geneLocation>
<dbReference type="AlphaFoldDB" id="A0A510IIJ0"/>
<dbReference type="Pfam" id="PF06834">
    <property type="entry name" value="TraU"/>
    <property type="match status" value="1"/>
</dbReference>
<accession>A0A510IIJ0</accession>
<evidence type="ECO:0000313" key="2">
    <source>
        <dbReference type="EMBL" id="BBL92266.1"/>
    </source>
</evidence>
<feature type="signal peptide" evidence="1">
    <location>
        <begin position="1"/>
        <end position="22"/>
    </location>
</feature>
<reference evidence="3" key="1">
    <citation type="submission" date="2019-07" db="EMBL/GenBank/DDBJ databases">
        <title>Complete Genome Sequences of Vibrion rotiferianus strain AM7.</title>
        <authorList>
            <person name="Miyazaki K."/>
            <person name="Wiseschart A."/>
            <person name="Pootanakit K."/>
            <person name="Ishimori K."/>
            <person name="Kitahara K."/>
        </authorList>
    </citation>
    <scope>NUCLEOTIDE SEQUENCE [LARGE SCALE GENOMIC DNA]</scope>
    <source>
        <strain evidence="3">AM7</strain>
        <plasmid evidence="3">pam7 dna</plasmid>
    </source>
</reference>